<dbReference type="PANTHER" id="PTHR37542">
    <property type="entry name" value="HELO DOMAIN-CONTAINING PROTEIN-RELATED"/>
    <property type="match status" value="1"/>
</dbReference>
<gene>
    <name evidence="2" type="ORF">CCHR01_10194</name>
</gene>
<name>A0AAD9AGA6_9PEZI</name>
<feature type="domain" description="Prion-inhibition and propagation HeLo" evidence="1">
    <location>
        <begin position="7"/>
        <end position="204"/>
    </location>
</feature>
<evidence type="ECO:0000313" key="2">
    <source>
        <dbReference type="EMBL" id="KAK1847149.1"/>
    </source>
</evidence>
<dbReference type="Gene3D" id="1.20.120.1020">
    <property type="entry name" value="Prion-inhibition and propagation, HeLo domain"/>
    <property type="match status" value="1"/>
</dbReference>
<dbReference type="PANTHER" id="PTHR37542:SF3">
    <property type="entry name" value="PRION-INHIBITION AND PROPAGATION HELO DOMAIN-CONTAINING PROTEIN"/>
    <property type="match status" value="1"/>
</dbReference>
<keyword evidence="3" id="KW-1185">Reference proteome</keyword>
<dbReference type="EMBL" id="JAQOWY010000211">
    <property type="protein sequence ID" value="KAK1847149.1"/>
    <property type="molecule type" value="Genomic_DNA"/>
</dbReference>
<accession>A0AAD9AGA6</accession>
<evidence type="ECO:0000313" key="3">
    <source>
        <dbReference type="Proteomes" id="UP001243330"/>
    </source>
</evidence>
<sequence>MASPAFVLAIPGFFKSSLDCFQYVQFGRAFHQDFAFCVAKLQAAEMEFTRWGEAMGVLDENAEAASRFQQGSWKESELLKAKIWLQTIQDAFETARRKSEQFRGLNLDDEDKKQDLEVLDATQELEKSDKPLKGLIDGMRTIVIKRRRKLQETGRQTRWALYRKTDFNSLIDSICEAVDTLVKLFPSVQPQHNALCAEEAGRFQPQAMQQLLEVLGNHDQLLRDALLNRARAEGHTFTDVSVSGGMGTRFGDEHENNLDAKSASMTFTGLRIENSENTSAGHKYTFDKDVALAMLKNRG</sequence>
<dbReference type="Pfam" id="PF14479">
    <property type="entry name" value="HeLo"/>
    <property type="match status" value="1"/>
</dbReference>
<dbReference type="InterPro" id="IPR029498">
    <property type="entry name" value="HeLo_dom"/>
</dbReference>
<comment type="caution">
    <text evidence="2">The sequence shown here is derived from an EMBL/GenBank/DDBJ whole genome shotgun (WGS) entry which is preliminary data.</text>
</comment>
<reference evidence="2" key="1">
    <citation type="submission" date="2023-01" db="EMBL/GenBank/DDBJ databases">
        <title>Colletotrichum chrysophilum M932 genome sequence.</title>
        <authorList>
            <person name="Baroncelli R."/>
        </authorList>
    </citation>
    <scope>NUCLEOTIDE SEQUENCE</scope>
    <source>
        <strain evidence="2">M932</strain>
    </source>
</reference>
<protein>
    <submittedName>
        <fullName evidence="2">Small s protein</fullName>
    </submittedName>
</protein>
<dbReference type="InterPro" id="IPR038305">
    <property type="entry name" value="HeLo_sf"/>
</dbReference>
<organism evidence="2 3">
    <name type="scientific">Colletotrichum chrysophilum</name>
    <dbReference type="NCBI Taxonomy" id="1836956"/>
    <lineage>
        <taxon>Eukaryota</taxon>
        <taxon>Fungi</taxon>
        <taxon>Dikarya</taxon>
        <taxon>Ascomycota</taxon>
        <taxon>Pezizomycotina</taxon>
        <taxon>Sordariomycetes</taxon>
        <taxon>Hypocreomycetidae</taxon>
        <taxon>Glomerellales</taxon>
        <taxon>Glomerellaceae</taxon>
        <taxon>Colletotrichum</taxon>
        <taxon>Colletotrichum gloeosporioides species complex</taxon>
    </lineage>
</organism>
<proteinExistence type="predicted"/>
<dbReference type="AlphaFoldDB" id="A0AAD9AGA6"/>
<dbReference type="Proteomes" id="UP001243330">
    <property type="component" value="Unassembled WGS sequence"/>
</dbReference>
<evidence type="ECO:0000259" key="1">
    <source>
        <dbReference type="Pfam" id="PF14479"/>
    </source>
</evidence>